<dbReference type="AlphaFoldDB" id="A0A0X3BP02"/>
<dbReference type="Proteomes" id="UP000069850">
    <property type="component" value="Chromosome 1"/>
</dbReference>
<name>A0A0X3BP02_9EURY</name>
<organism evidence="1 2">
    <name type="scientific">Methanoculleus bourgensis</name>
    <dbReference type="NCBI Taxonomy" id="83986"/>
    <lineage>
        <taxon>Archaea</taxon>
        <taxon>Methanobacteriati</taxon>
        <taxon>Methanobacteriota</taxon>
        <taxon>Stenosarchaea group</taxon>
        <taxon>Methanomicrobia</taxon>
        <taxon>Methanomicrobiales</taxon>
        <taxon>Methanomicrobiaceae</taxon>
        <taxon>Methanoculleus</taxon>
    </lineage>
</organism>
<dbReference type="KEGG" id="mema:MMAB1_2071"/>
<evidence type="ECO:0000313" key="2">
    <source>
        <dbReference type="Proteomes" id="UP000069850"/>
    </source>
</evidence>
<gene>
    <name evidence="1" type="ORF">MMAB1_2071</name>
</gene>
<protein>
    <submittedName>
        <fullName evidence="1">Uncharacterized protein</fullName>
    </submittedName>
</protein>
<evidence type="ECO:0000313" key="1">
    <source>
        <dbReference type="EMBL" id="CVK33284.1"/>
    </source>
</evidence>
<accession>A0A0X3BP02</accession>
<sequence length="78" mass="9230">MSMQYHLTRRARSREVRLLGGRVPFAFFASSRAVAIATTHQDPHHKVKRSTGRFWCGTCRNPVRRRTRITPHRHHRAR</sequence>
<proteinExistence type="predicted"/>
<reference evidence="1 2" key="1">
    <citation type="submission" date="2016-01" db="EMBL/GenBank/DDBJ databases">
        <authorList>
            <person name="Manzoor S."/>
        </authorList>
    </citation>
    <scope>NUCLEOTIDE SEQUENCE [LARGE SCALE GENOMIC DNA]</scope>
    <source>
        <strain evidence="1">Methanoculleus sp MAB1</strain>
    </source>
</reference>
<dbReference type="EMBL" id="LT158599">
    <property type="protein sequence ID" value="CVK33284.1"/>
    <property type="molecule type" value="Genomic_DNA"/>
</dbReference>